<accession>U9T4A2</accession>
<dbReference type="VEuPathDB" id="FungiDB:RhiirFUN_000603"/>
<protein>
    <submittedName>
        <fullName evidence="1">Uncharacterized protein</fullName>
    </submittedName>
</protein>
<name>U9T4A2_RHIID</name>
<dbReference type="AlphaFoldDB" id="U9T4A2"/>
<organism evidence="1">
    <name type="scientific">Rhizophagus irregularis (strain DAOM 181602 / DAOM 197198 / MUCL 43194)</name>
    <name type="common">Arbuscular mycorrhizal fungus</name>
    <name type="synonym">Glomus intraradices</name>
    <dbReference type="NCBI Taxonomy" id="747089"/>
    <lineage>
        <taxon>Eukaryota</taxon>
        <taxon>Fungi</taxon>
        <taxon>Fungi incertae sedis</taxon>
        <taxon>Mucoromycota</taxon>
        <taxon>Glomeromycotina</taxon>
        <taxon>Glomeromycetes</taxon>
        <taxon>Glomerales</taxon>
        <taxon>Glomeraceae</taxon>
        <taxon>Rhizophagus</taxon>
    </lineage>
</organism>
<evidence type="ECO:0000313" key="1">
    <source>
        <dbReference type="EMBL" id="ESA02979.1"/>
    </source>
</evidence>
<gene>
    <name evidence="1" type="ORF">GLOINDRAFT_5987</name>
</gene>
<dbReference type="HOGENOM" id="CLU_048471_0_0_1"/>
<proteinExistence type="predicted"/>
<sequence>MASSHDFSTCKRVSERQSDGFYKNVTSRCLGISYRKSYTFHNVLKDDNGLLSARTLISYSAHKSISHPTKKQLAYYSMWMATKEHAIVIPLSSYNLTMSTTDYSIVQSVYNLISSRPDVSFCLKERSHHSSVAFVSSKFTGSIQKVVLNPSSVVASHFITDKPTSGPFVGLNCPVIDYQDFKTLGFSRSIIDMHNTSSVSKKYLRDAIQSVITKSASSSTFSHFWNSDTRFSFKLGRVKPCDILSLLDVCAPWFDSHPYPAPSDFRTPWELPADFVHPAFLMR</sequence>
<dbReference type="EMBL" id="KI295325">
    <property type="protein sequence ID" value="ESA02979.1"/>
    <property type="molecule type" value="Genomic_DNA"/>
</dbReference>
<reference evidence="1" key="1">
    <citation type="submission" date="2013-07" db="EMBL/GenBank/DDBJ databases">
        <title>The genome of an arbuscular mycorrhizal fungus provides insights into the evolution of the oldest plant symbiosis.</title>
        <authorList>
            <consortium name="DOE Joint Genome Institute"/>
            <person name="Tisserant E."/>
            <person name="Malbreil M."/>
            <person name="Kuo A."/>
            <person name="Kohler A."/>
            <person name="Symeonidi A."/>
            <person name="Balestrini R."/>
            <person name="Charron P."/>
            <person name="Duensing N."/>
            <person name="Frei-dit-Frey N."/>
            <person name="Gianinazzi-Pearson V."/>
            <person name="Gilbert B."/>
            <person name="Handa Y."/>
            <person name="Hijri M."/>
            <person name="Kaul R."/>
            <person name="Kawaguchi M."/>
            <person name="Krajinski F."/>
            <person name="Lammers P."/>
            <person name="Lapierre D."/>
            <person name="Masclaux F.G."/>
            <person name="Murat C."/>
            <person name="Morin E."/>
            <person name="Ndikumana S."/>
            <person name="Pagni M."/>
            <person name="Petitpierre D."/>
            <person name="Requena N."/>
            <person name="Rosikiewicz P."/>
            <person name="Riley R."/>
            <person name="Saito K."/>
            <person name="San Clemente H."/>
            <person name="Shapiro H."/>
            <person name="van Tuinen D."/>
            <person name="Becard G."/>
            <person name="Bonfante P."/>
            <person name="Paszkowski U."/>
            <person name="Shachar-Hill Y."/>
            <person name="Young J.P."/>
            <person name="Sanders I.R."/>
            <person name="Henrissat B."/>
            <person name="Rensing S.A."/>
            <person name="Grigoriev I.V."/>
            <person name="Corradi N."/>
            <person name="Roux C."/>
            <person name="Martin F."/>
        </authorList>
    </citation>
    <scope>NUCLEOTIDE SEQUENCE</scope>
    <source>
        <strain evidence="1">DAOM 197198</strain>
    </source>
</reference>